<gene>
    <name evidence="7" type="ORF">CAPTEDRAFT_24430</name>
</gene>
<evidence type="ECO:0000259" key="6">
    <source>
        <dbReference type="PROSITE" id="PS50262"/>
    </source>
</evidence>
<keyword evidence="9" id="KW-1185">Reference proteome</keyword>
<evidence type="ECO:0000256" key="5">
    <source>
        <dbReference type="SAM" id="Phobius"/>
    </source>
</evidence>
<dbReference type="STRING" id="283909.R7US11"/>
<dbReference type="Pfam" id="PF00001">
    <property type="entry name" value="7tm_1"/>
    <property type="match status" value="1"/>
</dbReference>
<feature type="domain" description="G-protein coupled receptors family 1 profile" evidence="6">
    <location>
        <begin position="29"/>
        <end position="295"/>
    </location>
</feature>
<feature type="transmembrane region" description="Helical" evidence="5">
    <location>
        <begin position="187"/>
        <end position="214"/>
    </location>
</feature>
<protein>
    <recommendedName>
        <fullName evidence="6">G-protein coupled receptors family 1 profile domain-containing protein</fullName>
    </recommendedName>
</protein>
<dbReference type="InterPro" id="IPR052954">
    <property type="entry name" value="GPCR-Ligand_Int"/>
</dbReference>
<dbReference type="Proteomes" id="UP000014760">
    <property type="component" value="Unassembled WGS sequence"/>
</dbReference>
<feature type="transmembrane region" description="Helical" evidence="5">
    <location>
        <begin position="49"/>
        <end position="73"/>
    </location>
</feature>
<dbReference type="CDD" id="cd14978">
    <property type="entry name" value="7tmA_FMRFamide_R-like"/>
    <property type="match status" value="1"/>
</dbReference>
<reference evidence="9" key="1">
    <citation type="submission" date="2012-12" db="EMBL/GenBank/DDBJ databases">
        <authorList>
            <person name="Hellsten U."/>
            <person name="Grimwood J."/>
            <person name="Chapman J.A."/>
            <person name="Shapiro H."/>
            <person name="Aerts A."/>
            <person name="Otillar R.P."/>
            <person name="Terry A.Y."/>
            <person name="Boore J.L."/>
            <person name="Simakov O."/>
            <person name="Marletaz F."/>
            <person name="Cho S.-J."/>
            <person name="Edsinger-Gonzales E."/>
            <person name="Havlak P."/>
            <person name="Kuo D.-H."/>
            <person name="Larsson T."/>
            <person name="Lv J."/>
            <person name="Arendt D."/>
            <person name="Savage R."/>
            <person name="Osoegawa K."/>
            <person name="de Jong P."/>
            <person name="Lindberg D.R."/>
            <person name="Seaver E.C."/>
            <person name="Weisblat D.A."/>
            <person name="Putnam N.H."/>
            <person name="Grigoriev I.V."/>
            <person name="Rokhsar D.S."/>
        </authorList>
    </citation>
    <scope>NUCLEOTIDE SEQUENCE</scope>
    <source>
        <strain evidence="9">I ESC-2004</strain>
    </source>
</reference>
<evidence type="ECO:0000313" key="9">
    <source>
        <dbReference type="Proteomes" id="UP000014760"/>
    </source>
</evidence>
<feature type="transmembrane region" description="Helical" evidence="5">
    <location>
        <begin position="12"/>
        <end position="37"/>
    </location>
</feature>
<feature type="non-terminal residue" evidence="7">
    <location>
        <position position="314"/>
    </location>
</feature>
<organism evidence="7">
    <name type="scientific">Capitella teleta</name>
    <name type="common">Polychaete worm</name>
    <dbReference type="NCBI Taxonomy" id="283909"/>
    <lineage>
        <taxon>Eukaryota</taxon>
        <taxon>Metazoa</taxon>
        <taxon>Spiralia</taxon>
        <taxon>Lophotrochozoa</taxon>
        <taxon>Annelida</taxon>
        <taxon>Polychaeta</taxon>
        <taxon>Sedentaria</taxon>
        <taxon>Scolecida</taxon>
        <taxon>Capitellidae</taxon>
        <taxon>Capitella</taxon>
    </lineage>
</organism>
<dbReference type="EMBL" id="KB300908">
    <property type="protein sequence ID" value="ELU06181.1"/>
    <property type="molecule type" value="Genomic_DNA"/>
</dbReference>
<feature type="transmembrane region" description="Helical" evidence="5">
    <location>
        <begin position="135"/>
        <end position="152"/>
    </location>
</feature>
<comment type="subcellular location">
    <subcellularLocation>
        <location evidence="1">Membrane</location>
    </subcellularLocation>
</comment>
<dbReference type="GO" id="GO:0004930">
    <property type="term" value="F:G protein-coupled receptor activity"/>
    <property type="evidence" value="ECO:0007669"/>
    <property type="project" value="InterPro"/>
</dbReference>
<proteinExistence type="predicted"/>
<dbReference type="EMBL" id="AMQN01007552">
    <property type="status" value="NOT_ANNOTATED_CDS"/>
    <property type="molecule type" value="Genomic_DNA"/>
</dbReference>
<evidence type="ECO:0000256" key="3">
    <source>
        <dbReference type="ARBA" id="ARBA00022989"/>
    </source>
</evidence>
<evidence type="ECO:0000256" key="1">
    <source>
        <dbReference type="ARBA" id="ARBA00004370"/>
    </source>
</evidence>
<evidence type="ECO:0000256" key="4">
    <source>
        <dbReference type="ARBA" id="ARBA00023136"/>
    </source>
</evidence>
<dbReference type="PROSITE" id="PS50262">
    <property type="entry name" value="G_PROTEIN_RECEP_F1_2"/>
    <property type="match status" value="1"/>
</dbReference>
<evidence type="ECO:0000313" key="7">
    <source>
        <dbReference type="EMBL" id="ELU06181.1"/>
    </source>
</evidence>
<feature type="transmembrane region" description="Helical" evidence="5">
    <location>
        <begin position="272"/>
        <end position="294"/>
    </location>
</feature>
<dbReference type="PRINTS" id="PR00237">
    <property type="entry name" value="GPCRRHODOPSN"/>
</dbReference>
<dbReference type="OrthoDB" id="10011262at2759"/>
<dbReference type="OMA" id="NASCNCT"/>
<dbReference type="PANTHER" id="PTHR46641">
    <property type="entry name" value="FMRFAMIDE RECEPTOR-RELATED"/>
    <property type="match status" value="1"/>
</dbReference>
<reference evidence="8" key="3">
    <citation type="submission" date="2015-06" db="UniProtKB">
        <authorList>
            <consortium name="EnsemblMetazoa"/>
        </authorList>
    </citation>
    <scope>IDENTIFICATION</scope>
</reference>
<dbReference type="GO" id="GO:0016020">
    <property type="term" value="C:membrane"/>
    <property type="evidence" value="ECO:0007669"/>
    <property type="project" value="UniProtKB-SubCell"/>
</dbReference>
<sequence length="314" mass="35751">YYPTEFEIRFQFIAWGVVGTCIAVLGLIGNILSICVLCHRRMRSSTSCYLTALSIYDCIVLMSQIVFFGMFSIERQTGWPRNYKVFFAYLQPYAYPLALTAQTASIYTTVGFTVERYIAVCLPLTAAKTCTISRARKTVLLILVVSIIYNIPRAFENYTLAQFDSTTNKTHVAYMHTDFGLNHAYRFVYVVLMNFGFMLLLPFTVLIVLNALLLRAVNQSACTQGRITSRQRHENNLTVMLLSVVIVFLACQILPIVDNICIVMYPNGSQQAMLVLTVVSCLMVTLNSATNFYLYCVFGRKFRQVFCLIFCRCR</sequence>
<dbReference type="InterPro" id="IPR000276">
    <property type="entry name" value="GPCR_Rhodpsn"/>
</dbReference>
<evidence type="ECO:0000313" key="8">
    <source>
        <dbReference type="EnsemblMetazoa" id="CapteP24430"/>
    </source>
</evidence>
<dbReference type="HOGENOM" id="CLU_009579_24_7_1"/>
<name>R7US11_CAPTE</name>
<dbReference type="PANTHER" id="PTHR46641:SF2">
    <property type="entry name" value="FMRFAMIDE RECEPTOR"/>
    <property type="match status" value="1"/>
</dbReference>
<feature type="transmembrane region" description="Helical" evidence="5">
    <location>
        <begin position="235"/>
        <end position="257"/>
    </location>
</feature>
<reference evidence="7 9" key="2">
    <citation type="journal article" date="2013" name="Nature">
        <title>Insights into bilaterian evolution from three spiralian genomes.</title>
        <authorList>
            <person name="Simakov O."/>
            <person name="Marletaz F."/>
            <person name="Cho S.J."/>
            <person name="Edsinger-Gonzales E."/>
            <person name="Havlak P."/>
            <person name="Hellsten U."/>
            <person name="Kuo D.H."/>
            <person name="Larsson T."/>
            <person name="Lv J."/>
            <person name="Arendt D."/>
            <person name="Savage R."/>
            <person name="Osoegawa K."/>
            <person name="de Jong P."/>
            <person name="Grimwood J."/>
            <person name="Chapman J.A."/>
            <person name="Shapiro H."/>
            <person name="Aerts A."/>
            <person name="Otillar R.P."/>
            <person name="Terry A.Y."/>
            <person name="Boore J.L."/>
            <person name="Grigoriev I.V."/>
            <person name="Lindberg D.R."/>
            <person name="Seaver E.C."/>
            <person name="Weisblat D.A."/>
            <person name="Putnam N.H."/>
            <person name="Rokhsar D.S."/>
        </authorList>
    </citation>
    <scope>NUCLEOTIDE SEQUENCE</scope>
    <source>
        <strain evidence="7 9">I ESC-2004</strain>
    </source>
</reference>
<accession>R7US11</accession>
<dbReference type="EnsemblMetazoa" id="CapteT24430">
    <property type="protein sequence ID" value="CapteP24430"/>
    <property type="gene ID" value="CapteG24430"/>
</dbReference>
<keyword evidence="4 5" id="KW-0472">Membrane</keyword>
<evidence type="ECO:0000256" key="2">
    <source>
        <dbReference type="ARBA" id="ARBA00022692"/>
    </source>
</evidence>
<dbReference type="AlphaFoldDB" id="R7US11"/>
<keyword evidence="3 5" id="KW-1133">Transmembrane helix</keyword>
<feature type="non-terminal residue" evidence="7">
    <location>
        <position position="1"/>
    </location>
</feature>
<dbReference type="SUPFAM" id="SSF81321">
    <property type="entry name" value="Family A G protein-coupled receptor-like"/>
    <property type="match status" value="1"/>
</dbReference>
<feature type="transmembrane region" description="Helical" evidence="5">
    <location>
        <begin position="93"/>
        <end position="114"/>
    </location>
</feature>
<dbReference type="Gene3D" id="1.20.1070.10">
    <property type="entry name" value="Rhodopsin 7-helix transmembrane proteins"/>
    <property type="match status" value="1"/>
</dbReference>
<keyword evidence="2 5" id="KW-0812">Transmembrane</keyword>
<dbReference type="InterPro" id="IPR017452">
    <property type="entry name" value="GPCR_Rhodpsn_7TM"/>
</dbReference>